<evidence type="ECO:0000313" key="5">
    <source>
        <dbReference type="Proteomes" id="UP000472755"/>
    </source>
</evidence>
<dbReference type="InterPro" id="IPR036866">
    <property type="entry name" value="RibonucZ/Hydroxyglut_hydro"/>
</dbReference>
<keyword evidence="3" id="KW-0378">Hydrolase</keyword>
<evidence type="ECO:0000313" key="2">
    <source>
        <dbReference type="EMBL" id="KUE77835.1"/>
    </source>
</evidence>
<dbReference type="EMBL" id="WMZU01000012">
    <property type="protein sequence ID" value="MTS27454.1"/>
    <property type="molecule type" value="Genomic_DNA"/>
</dbReference>
<dbReference type="SUPFAM" id="SSF56281">
    <property type="entry name" value="Metallo-hydrolase/oxidoreductase"/>
    <property type="match status" value="1"/>
</dbReference>
<dbReference type="InterPro" id="IPR001279">
    <property type="entry name" value="Metallo-B-lactamas"/>
</dbReference>
<dbReference type="Proteomes" id="UP000053433">
    <property type="component" value="Unassembled WGS sequence"/>
</dbReference>
<dbReference type="RefSeq" id="WP_009325657.1">
    <property type="nucleotide sequence ID" value="NZ_CATXDA010000038.1"/>
</dbReference>
<dbReference type="EMBL" id="LMUA01000001">
    <property type="protein sequence ID" value="KUE77835.1"/>
    <property type="molecule type" value="Genomic_DNA"/>
</dbReference>
<feature type="domain" description="Metallo-beta-lactamase" evidence="1">
    <location>
        <begin position="21"/>
        <end position="215"/>
    </location>
</feature>
<proteinExistence type="predicted"/>
<dbReference type="InterPro" id="IPR050855">
    <property type="entry name" value="NDM-1-like"/>
</dbReference>
<reference evidence="2 4" key="1">
    <citation type="submission" date="2015-10" db="EMBL/GenBank/DDBJ databases">
        <title>A novel member of the family Ruminococcaceae isolated from human faeces.</title>
        <authorList>
            <person name="Shkoporov A.N."/>
            <person name="Chaplin A.V."/>
            <person name="Motuzova O.V."/>
            <person name="Kafarskaia L.I."/>
            <person name="Efimov B.A."/>
        </authorList>
    </citation>
    <scope>NUCLEOTIDE SEQUENCE [LARGE SCALE GENOMIC DNA]</scope>
    <source>
        <strain evidence="2 4">668</strain>
    </source>
</reference>
<dbReference type="SMART" id="SM00849">
    <property type="entry name" value="Lactamase_B"/>
    <property type="match status" value="1"/>
</dbReference>
<name>A0A0W7TVJ3_9FIRM</name>
<evidence type="ECO:0000313" key="4">
    <source>
        <dbReference type="Proteomes" id="UP000053433"/>
    </source>
</evidence>
<protein>
    <submittedName>
        <fullName evidence="3">MBL fold metallo-hydrolase</fullName>
    </submittedName>
</protein>
<sequence length="271" mass="30148">MLAKPVVEIAPRTWLISEYKLVNMYLLEGDEAALLVDCGTGIGNAAETVRELTDKPLTVAITHGHFDHDGAAALFPEIHLHPMDIKLSEEGYARGEEARAWYAKSRGPVRNPEATEEELLALVQKNGPVRRIPMEGGTVFELGGRTIEVIHTPGHSLGSVCLLDRENRLLFTGDMCNDSLLLNCGDSSSTVKVYNESMRRLWAREKEFDFICLGHDALDKADKTMITDYIEATDLLLSGQAHGEKGRNALHGGTGYKYKRVLIWYEPERLV</sequence>
<gene>
    <name evidence="2" type="ORF">ASJ35_00675</name>
    <name evidence="3" type="ORF">GMD59_09155</name>
</gene>
<evidence type="ECO:0000259" key="1">
    <source>
        <dbReference type="SMART" id="SM00849"/>
    </source>
</evidence>
<dbReference type="GO" id="GO:0016787">
    <property type="term" value="F:hydrolase activity"/>
    <property type="evidence" value="ECO:0007669"/>
    <property type="project" value="UniProtKB-KW"/>
</dbReference>
<dbReference type="Pfam" id="PF00753">
    <property type="entry name" value="Lactamase_B"/>
    <property type="match status" value="1"/>
</dbReference>
<evidence type="ECO:0000313" key="3">
    <source>
        <dbReference type="EMBL" id="MTS27454.1"/>
    </source>
</evidence>
<dbReference type="Gene3D" id="3.60.15.10">
    <property type="entry name" value="Ribonuclease Z/Hydroxyacylglutathione hydrolase-like"/>
    <property type="match status" value="1"/>
</dbReference>
<organism evidence="2 4">
    <name type="scientific">Ruthenibacterium lactatiformans</name>
    <dbReference type="NCBI Taxonomy" id="1550024"/>
    <lineage>
        <taxon>Bacteria</taxon>
        <taxon>Bacillati</taxon>
        <taxon>Bacillota</taxon>
        <taxon>Clostridia</taxon>
        <taxon>Eubacteriales</taxon>
        <taxon>Oscillospiraceae</taxon>
        <taxon>Ruthenibacterium</taxon>
    </lineage>
</organism>
<accession>A0A0W7TVJ3</accession>
<comment type="caution">
    <text evidence="2">The sequence shown here is derived from an EMBL/GenBank/DDBJ whole genome shotgun (WGS) entry which is preliminary data.</text>
</comment>
<dbReference type="AlphaFoldDB" id="A0A0W7TVJ3"/>
<dbReference type="Proteomes" id="UP000472755">
    <property type="component" value="Unassembled WGS sequence"/>
</dbReference>
<dbReference type="PANTHER" id="PTHR42951">
    <property type="entry name" value="METALLO-BETA-LACTAMASE DOMAIN-CONTAINING"/>
    <property type="match status" value="1"/>
</dbReference>
<reference evidence="3 5" key="2">
    <citation type="journal article" date="2019" name="Nat. Med.">
        <title>A library of human gut bacterial isolates paired with longitudinal multiomics data enables mechanistic microbiome research.</title>
        <authorList>
            <person name="Poyet M."/>
            <person name="Groussin M."/>
            <person name="Gibbons S.M."/>
            <person name="Avila-Pacheco J."/>
            <person name="Jiang X."/>
            <person name="Kearney S.M."/>
            <person name="Perrotta A.R."/>
            <person name="Berdy B."/>
            <person name="Zhao S."/>
            <person name="Lieberman T.D."/>
            <person name="Swanson P.K."/>
            <person name="Smith M."/>
            <person name="Roesemann S."/>
            <person name="Alexander J.E."/>
            <person name="Rich S.A."/>
            <person name="Livny J."/>
            <person name="Vlamakis H."/>
            <person name="Clish C."/>
            <person name="Bullock K."/>
            <person name="Deik A."/>
            <person name="Scott J."/>
            <person name="Pierce K.A."/>
            <person name="Xavier R.J."/>
            <person name="Alm E.J."/>
        </authorList>
    </citation>
    <scope>NUCLEOTIDE SEQUENCE [LARGE SCALE GENOMIC DNA]</scope>
    <source>
        <strain evidence="3 5">BIOML-A4</strain>
    </source>
</reference>
<dbReference type="PANTHER" id="PTHR42951:SF22">
    <property type="entry name" value="METALLO BETA-LACTAMASE SUPERFAMILY LIPOPROTEIN"/>
    <property type="match status" value="1"/>
</dbReference>